<proteinExistence type="predicted"/>
<evidence type="ECO:0000256" key="4">
    <source>
        <dbReference type="ARBA" id="ARBA00022692"/>
    </source>
</evidence>
<dbReference type="InterPro" id="IPR004681">
    <property type="entry name" value="TRAP_DctM"/>
</dbReference>
<comment type="function">
    <text evidence="7">Part of the tripartite ATP-independent periplasmic (TRAP) transport system.</text>
</comment>
<gene>
    <name evidence="10" type="ORF">BBL17_014755</name>
</gene>
<dbReference type="PANTHER" id="PTHR33362:SF4">
    <property type="entry name" value="2,3-DIKETO-L-GULONATE TRAP TRANSPORTER LARGE PERMEASE PROTEIN YIAN"/>
    <property type="match status" value="1"/>
</dbReference>
<feature type="domain" description="TRAP C4-dicarboxylate transport system permease DctM subunit" evidence="9">
    <location>
        <begin position="2"/>
        <end position="74"/>
    </location>
</feature>
<dbReference type="Proteomes" id="UP000179454">
    <property type="component" value="Unassembled WGS sequence"/>
</dbReference>
<dbReference type="InterPro" id="IPR010656">
    <property type="entry name" value="DctM"/>
</dbReference>
<evidence type="ECO:0000256" key="7">
    <source>
        <dbReference type="RuleBase" id="RU369079"/>
    </source>
</evidence>
<keyword evidence="11" id="KW-1185">Reference proteome</keyword>
<feature type="transmembrane region" description="Helical" evidence="8">
    <location>
        <begin position="55"/>
        <end position="76"/>
    </location>
</feature>
<dbReference type="PANTHER" id="PTHR33362">
    <property type="entry name" value="SIALIC ACID TRAP TRANSPORTER PERMEASE PROTEIN SIAT-RELATED"/>
    <property type="match status" value="1"/>
</dbReference>
<keyword evidence="2" id="KW-1003">Cell membrane</keyword>
<feature type="transmembrane region" description="Helical" evidence="8">
    <location>
        <begin position="12"/>
        <end position="29"/>
    </location>
</feature>
<accession>A0ABW9THP5</accession>
<keyword evidence="7" id="KW-0813">Transport</keyword>
<evidence type="ECO:0000256" key="6">
    <source>
        <dbReference type="ARBA" id="ARBA00023136"/>
    </source>
</evidence>
<evidence type="ECO:0000259" key="9">
    <source>
        <dbReference type="Pfam" id="PF06808"/>
    </source>
</evidence>
<keyword evidence="5 8" id="KW-1133">Transmembrane helix</keyword>
<keyword evidence="3 7" id="KW-0997">Cell inner membrane</keyword>
<evidence type="ECO:0000313" key="11">
    <source>
        <dbReference type="Proteomes" id="UP000179454"/>
    </source>
</evidence>
<evidence type="ECO:0000256" key="8">
    <source>
        <dbReference type="SAM" id="Phobius"/>
    </source>
</evidence>
<dbReference type="Pfam" id="PF06808">
    <property type="entry name" value="DctM"/>
    <property type="match status" value="1"/>
</dbReference>
<protein>
    <submittedName>
        <fullName evidence="10">TRAP transporter large permease subunit</fullName>
    </submittedName>
</protein>
<keyword evidence="6 8" id="KW-0472">Membrane</keyword>
<evidence type="ECO:0000256" key="5">
    <source>
        <dbReference type="ARBA" id="ARBA00022989"/>
    </source>
</evidence>
<evidence type="ECO:0000256" key="1">
    <source>
        <dbReference type="ARBA" id="ARBA00004429"/>
    </source>
</evidence>
<organism evidence="10 11">
    <name type="scientific">Agrobacterium vitis</name>
    <name type="common">Rhizobium vitis</name>
    <dbReference type="NCBI Taxonomy" id="373"/>
    <lineage>
        <taxon>Bacteria</taxon>
        <taxon>Pseudomonadati</taxon>
        <taxon>Pseudomonadota</taxon>
        <taxon>Alphaproteobacteria</taxon>
        <taxon>Hyphomicrobiales</taxon>
        <taxon>Rhizobiaceae</taxon>
        <taxon>Rhizobium/Agrobacterium group</taxon>
        <taxon>Agrobacterium</taxon>
    </lineage>
</organism>
<comment type="caution">
    <text evidence="10">The sequence shown here is derived from an EMBL/GenBank/DDBJ whole genome shotgun (WGS) entry which is preliminary data.</text>
</comment>
<evidence type="ECO:0000313" key="10">
    <source>
        <dbReference type="EMBL" id="MUO43040.1"/>
    </source>
</evidence>
<dbReference type="EMBL" id="MBFE02000009">
    <property type="protein sequence ID" value="MUO43040.1"/>
    <property type="molecule type" value="Genomic_DNA"/>
</dbReference>
<sequence length="91" mass="9934">MLMPIIKQAGSDPVYFGVMFIMNNCIGLIKPPVGVGLNLASGVGRIPLSKDTRGVWPFLLAQTIVLFLLVLFPDLVRSPACWPRQQPAINT</sequence>
<comment type="subcellular location">
    <subcellularLocation>
        <location evidence="1 7">Cell inner membrane</location>
        <topology evidence="1 7">Multi-pass membrane protein</topology>
    </subcellularLocation>
</comment>
<evidence type="ECO:0000256" key="3">
    <source>
        <dbReference type="ARBA" id="ARBA00022519"/>
    </source>
</evidence>
<keyword evidence="4 8" id="KW-0812">Transmembrane</keyword>
<reference evidence="10" key="1">
    <citation type="submission" date="2019-11" db="EMBL/GenBank/DDBJ databases">
        <title>Whole-genome sequencing of Allorhizobium vitis.</title>
        <authorList>
            <person name="Gan H.M."/>
            <person name="Savka M.A."/>
        </authorList>
    </citation>
    <scope>NUCLEOTIDE SEQUENCE [LARGE SCALE GENOMIC DNA]</scope>
    <source>
        <strain evidence="10">T1/7</strain>
    </source>
</reference>
<name>A0ABW9THP5_AGRVI</name>
<evidence type="ECO:0000256" key="2">
    <source>
        <dbReference type="ARBA" id="ARBA00022475"/>
    </source>
</evidence>